<comment type="caution">
    <text evidence="6">The sequence shown here is derived from an EMBL/GenBank/DDBJ whole genome shotgun (WGS) entry which is preliminary data.</text>
</comment>
<dbReference type="InterPro" id="IPR038729">
    <property type="entry name" value="Rad50/SbcC_AAA"/>
</dbReference>
<dbReference type="InterPro" id="IPR027417">
    <property type="entry name" value="P-loop_NTPase"/>
</dbReference>
<gene>
    <name evidence="6" type="primary">sbcC</name>
    <name evidence="6" type="ORF">ETH01_20190</name>
</gene>
<dbReference type="AlphaFoldDB" id="A0A510WEW9"/>
<proteinExistence type="inferred from homology"/>
<evidence type="ECO:0000313" key="7">
    <source>
        <dbReference type="Proteomes" id="UP000321361"/>
    </source>
</evidence>
<comment type="similarity">
    <text evidence="1">Belongs to the SMC family. SbcC subfamily.</text>
</comment>
<dbReference type="EMBL" id="BJUG01000011">
    <property type="protein sequence ID" value="GEK37732.1"/>
    <property type="molecule type" value="Genomic_DNA"/>
</dbReference>
<dbReference type="SUPFAM" id="SSF52540">
    <property type="entry name" value="P-loop containing nucleoside triphosphate hydrolases"/>
    <property type="match status" value="1"/>
</dbReference>
<protein>
    <recommendedName>
        <fullName evidence="3">Nuclease SbcCD subunit C</fullName>
    </recommendedName>
</protein>
<feature type="coiled-coil region" evidence="4">
    <location>
        <begin position="687"/>
        <end position="749"/>
    </location>
</feature>
<accession>A0A510WEW9</accession>
<evidence type="ECO:0000256" key="2">
    <source>
        <dbReference type="ARBA" id="ARBA00011322"/>
    </source>
</evidence>
<dbReference type="PANTHER" id="PTHR32114:SF2">
    <property type="entry name" value="ABC TRANSPORTER ABCH.3"/>
    <property type="match status" value="1"/>
</dbReference>
<dbReference type="Pfam" id="PF13476">
    <property type="entry name" value="AAA_23"/>
    <property type="match status" value="1"/>
</dbReference>
<evidence type="ECO:0000259" key="5">
    <source>
        <dbReference type="Pfam" id="PF13476"/>
    </source>
</evidence>
<evidence type="ECO:0000313" key="6">
    <source>
        <dbReference type="EMBL" id="GEK37732.1"/>
    </source>
</evidence>
<name>A0A510WEW9_ENTTH</name>
<reference evidence="6 7" key="1">
    <citation type="submission" date="2019-07" db="EMBL/GenBank/DDBJ databases">
        <title>Whole genome shotgun sequence of Enterococcus thailandicus NBRC 101867.</title>
        <authorList>
            <person name="Hosoyama A."/>
            <person name="Uohara A."/>
            <person name="Ohji S."/>
            <person name="Ichikawa N."/>
        </authorList>
    </citation>
    <scope>NUCLEOTIDE SEQUENCE [LARGE SCALE GENOMIC DNA]</scope>
    <source>
        <strain evidence="6 7">NBRC 101867</strain>
    </source>
</reference>
<feature type="coiled-coil region" evidence="4">
    <location>
        <begin position="330"/>
        <end position="501"/>
    </location>
</feature>
<dbReference type="GO" id="GO:0006302">
    <property type="term" value="P:double-strand break repair"/>
    <property type="evidence" value="ECO:0007669"/>
    <property type="project" value="InterPro"/>
</dbReference>
<sequence>MMKPQKLRLKNFGPFIDETIDFSLLTEAPLFLISGKTGAGKTTIFDGMTYALFGETSGRLRSGKEMRSLFATPAEETSVTFSFEHQKLTYEVTRKPEQVLAKLKGDGNRKQSAKVSLTIFNESGKEVRQLTKRGEVDELIKELLHLDAKQFSQIVLLPQGEFRNFLISSSSEKEVVLRNLFGTQIFQQFNEILKEKAKKQQKTLDYLEQELLLLQKRFVSLEERDFSDLSFEEVMQCWTKEQQVLAEKIQLVQQQLKKEQVVQGKLEKEYYQIQSVQKQRAEKQTLLEKMGNLLEMQDEITEKKQWIRYYEFGQRLLDPVSHNKEYENERKLLLEDELKQKELLDELQEELTQWKEKVEERQNLQKAIERLNDDYQEKKTLLPRVKEYTEQGKSLRLIDEELAVATQQLKDFQQQQGVLNIRQQEITQLLATQEELAKQQLAFANLQQQKREWESAQQVTQKLDQQKTKSQKQLAQLSSEATEIQEKRKKHQVKIAQLKSQWAKQQIARLQLLLLPGEPCPVCGSVEHPLENTSHEVPEQQAVQQLEKELADAEAYAESLNQRHGQNEAYVAKLEQQLAKEEKELADSLIKVTTCEQVLSESLQDFPLAEDASNITVTSEQISDLFSKIEQKIIQEEQTLAKAKIEQVALQVKLEKNRQAVEEQQKIQTDLLAKHQHSIGQMETLKKQLATVEIDTLEEVVQQLAQQIEEQSKQLAQEKAVGDKLNQSIELTKAQLSQVTEQLAKLAVKQMKTEAKIQDLLAEQEYFNSADEGVSFAQQQVEYEEYKTIVATYQEDQLITKAKLAQLESVDLSVEVPEDTHLAEQIAQGKQVIEEQQTALYKIQEQQENNQAIVTEFAALYQTSQKQLDELAQLQQLSQTINGENVKKISLERYVLQVYLQEVLQVANTHLQRLTKNRYQFELADSVGSYRGKTGLEINVYDDEAGMTRSAHTLSGGESFIAALSLALALAEVIQAQSGGITVEALFIDEGFGSLDEEALEMAMEALETIESEGRMIGIISHVRELKERVLQQIRIDAKGSGQSTVRYHLG</sequence>
<evidence type="ECO:0000256" key="1">
    <source>
        <dbReference type="ARBA" id="ARBA00006930"/>
    </source>
</evidence>
<feature type="coiled-coil region" evidence="4">
    <location>
        <begin position="190"/>
        <end position="224"/>
    </location>
</feature>
<feature type="coiled-coil region" evidence="4">
    <location>
        <begin position="543"/>
        <end position="591"/>
    </location>
</feature>
<dbReference type="GO" id="GO:0016887">
    <property type="term" value="F:ATP hydrolysis activity"/>
    <property type="evidence" value="ECO:0007669"/>
    <property type="project" value="InterPro"/>
</dbReference>
<feature type="domain" description="Rad50/SbcC-type AAA" evidence="5">
    <location>
        <begin position="6"/>
        <end position="240"/>
    </location>
</feature>
<evidence type="ECO:0000256" key="4">
    <source>
        <dbReference type="SAM" id="Coils"/>
    </source>
</evidence>
<dbReference type="Proteomes" id="UP000321361">
    <property type="component" value="Unassembled WGS sequence"/>
</dbReference>
<dbReference type="Gene3D" id="3.40.50.300">
    <property type="entry name" value="P-loop containing nucleotide triphosphate hydrolases"/>
    <property type="match status" value="2"/>
</dbReference>
<comment type="subunit">
    <text evidence="2">Heterodimer of SbcC and SbcD.</text>
</comment>
<keyword evidence="4" id="KW-0175">Coiled coil</keyword>
<evidence type="ECO:0000256" key="3">
    <source>
        <dbReference type="ARBA" id="ARBA00013368"/>
    </source>
</evidence>
<organism evidence="6 7">
    <name type="scientific">Enterococcus thailandicus</name>
    <dbReference type="NCBI Taxonomy" id="417368"/>
    <lineage>
        <taxon>Bacteria</taxon>
        <taxon>Bacillati</taxon>
        <taxon>Bacillota</taxon>
        <taxon>Bacilli</taxon>
        <taxon>Lactobacillales</taxon>
        <taxon>Enterococcaceae</taxon>
        <taxon>Enterococcus</taxon>
    </lineage>
</organism>
<dbReference type="Pfam" id="PF13558">
    <property type="entry name" value="SbcC_Walker_B"/>
    <property type="match status" value="1"/>
</dbReference>
<dbReference type="PANTHER" id="PTHR32114">
    <property type="entry name" value="ABC TRANSPORTER ABCH.3"/>
    <property type="match status" value="1"/>
</dbReference>